<comment type="caution">
    <text evidence="2">The sequence shown here is derived from an EMBL/GenBank/DDBJ whole genome shotgun (WGS) entry which is preliminary data.</text>
</comment>
<name>A0A7X0MV14_9GAMM</name>
<evidence type="ECO:0000256" key="1">
    <source>
        <dbReference type="SAM" id="Phobius"/>
    </source>
</evidence>
<keyword evidence="3" id="KW-1185">Reference proteome</keyword>
<dbReference type="RefSeq" id="WP_166850766.1">
    <property type="nucleotide sequence ID" value="NZ_JAAONY010000001.1"/>
</dbReference>
<keyword evidence="1" id="KW-0472">Membrane</keyword>
<sequence length="134" mass="14834">MIKTPLSVPSQRLQSLIVLVSAAALSVIISIYLASGLGQHFGDVLLAALLLFAGIELTRLSINILLNPAHKNWQQLFTLRYDSYSRGAMAIALTYGFMQIIAAGQLQDILLGTLFFSGFLYFVCFPMQHRRLKS</sequence>
<accession>A0A7X0MV14</accession>
<feature type="transmembrane region" description="Helical" evidence="1">
    <location>
        <begin position="12"/>
        <end position="33"/>
    </location>
</feature>
<protein>
    <submittedName>
        <fullName evidence="2">Uncharacterized protein</fullName>
    </submittedName>
</protein>
<evidence type="ECO:0000313" key="2">
    <source>
        <dbReference type="EMBL" id="MBB6520605.1"/>
    </source>
</evidence>
<dbReference type="EMBL" id="JACHHT010000001">
    <property type="protein sequence ID" value="MBB6520605.1"/>
    <property type="molecule type" value="Genomic_DNA"/>
</dbReference>
<dbReference type="InParanoid" id="A0A7X0MV14"/>
<proteinExistence type="predicted"/>
<feature type="transmembrane region" description="Helical" evidence="1">
    <location>
        <begin position="87"/>
        <end position="103"/>
    </location>
</feature>
<reference evidence="2 3" key="1">
    <citation type="submission" date="2020-08" db="EMBL/GenBank/DDBJ databases">
        <title>Genomic Encyclopedia of Type Strains, Phase IV (KMG-IV): sequencing the most valuable type-strain genomes for metagenomic binning, comparative biology and taxonomic classification.</title>
        <authorList>
            <person name="Goeker M."/>
        </authorList>
    </citation>
    <scope>NUCLEOTIDE SEQUENCE [LARGE SCALE GENOMIC DNA]</scope>
    <source>
        <strain evidence="2 3">DSM 22368</strain>
    </source>
</reference>
<organism evidence="2 3">
    <name type="scientific">Pseudoteredinibacter isoporae</name>
    <dbReference type="NCBI Taxonomy" id="570281"/>
    <lineage>
        <taxon>Bacteria</taxon>
        <taxon>Pseudomonadati</taxon>
        <taxon>Pseudomonadota</taxon>
        <taxon>Gammaproteobacteria</taxon>
        <taxon>Cellvibrionales</taxon>
        <taxon>Cellvibrionaceae</taxon>
        <taxon>Pseudoteredinibacter</taxon>
    </lineage>
</organism>
<keyword evidence="1" id="KW-0812">Transmembrane</keyword>
<dbReference type="AlphaFoldDB" id="A0A7X0MV14"/>
<gene>
    <name evidence="2" type="ORF">HNR48_000883</name>
</gene>
<dbReference type="Proteomes" id="UP000528457">
    <property type="component" value="Unassembled WGS sequence"/>
</dbReference>
<feature type="transmembrane region" description="Helical" evidence="1">
    <location>
        <begin position="109"/>
        <end position="127"/>
    </location>
</feature>
<evidence type="ECO:0000313" key="3">
    <source>
        <dbReference type="Proteomes" id="UP000528457"/>
    </source>
</evidence>
<keyword evidence="1" id="KW-1133">Transmembrane helix</keyword>
<feature type="transmembrane region" description="Helical" evidence="1">
    <location>
        <begin position="45"/>
        <end position="66"/>
    </location>
</feature>